<feature type="region of interest" description="Disordered" evidence="1">
    <location>
        <begin position="182"/>
        <end position="230"/>
    </location>
</feature>
<name>A0A0M3QHK7_STRPR</name>
<dbReference type="Proteomes" id="UP000060513">
    <property type="component" value="Chromosome"/>
</dbReference>
<dbReference type="PATRIC" id="fig|38300.4.peg.1499"/>
<proteinExistence type="predicted"/>
<dbReference type="GeneID" id="97237526"/>
<dbReference type="KEGG" id="spri:SPRI_1407"/>
<reference evidence="2 3" key="1">
    <citation type="submission" date="2015-08" db="EMBL/GenBank/DDBJ databases">
        <title>Genome sequence of the pristinamycin over-producing bacterium Streptomyces pristinaespiralis HCCB10218.</title>
        <authorList>
            <person name="Tian J."/>
            <person name="Yang J."/>
            <person name="Li L."/>
            <person name="Ruan L."/>
            <person name="Wei W."/>
            <person name="Zheng G."/>
            <person name="Wei Z."/>
            <person name="Yang S."/>
            <person name="Ge M."/>
            <person name="Jiang W."/>
            <person name="Lu Y."/>
        </authorList>
    </citation>
    <scope>NUCLEOTIDE SEQUENCE [LARGE SCALE GENOMIC DNA]</scope>
    <source>
        <strain evidence="2 3">HCCB 10218</strain>
    </source>
</reference>
<evidence type="ECO:0000313" key="3">
    <source>
        <dbReference type="Proteomes" id="UP000060513"/>
    </source>
</evidence>
<protein>
    <submittedName>
        <fullName evidence="2">Uncharacterized protein</fullName>
    </submittedName>
</protein>
<dbReference type="AlphaFoldDB" id="A0A0M3QHK7"/>
<organism evidence="2">
    <name type="scientific">Streptomyces pristinaespiralis</name>
    <dbReference type="NCBI Taxonomy" id="38300"/>
    <lineage>
        <taxon>Bacteria</taxon>
        <taxon>Bacillati</taxon>
        <taxon>Actinomycetota</taxon>
        <taxon>Actinomycetes</taxon>
        <taxon>Kitasatosporales</taxon>
        <taxon>Streptomycetaceae</taxon>
        <taxon>Streptomyces</taxon>
    </lineage>
</organism>
<evidence type="ECO:0000256" key="1">
    <source>
        <dbReference type="SAM" id="MobiDB-lite"/>
    </source>
</evidence>
<accession>A0A0M3QHK7</accession>
<dbReference type="OrthoDB" id="4071345at2"/>
<evidence type="ECO:0000313" key="2">
    <source>
        <dbReference type="EMBL" id="ALC19713.1"/>
    </source>
</evidence>
<dbReference type="STRING" id="38300.SPRI_1407"/>
<feature type="compositionally biased region" description="Low complexity" evidence="1">
    <location>
        <begin position="197"/>
        <end position="210"/>
    </location>
</feature>
<gene>
    <name evidence="2" type="ORF">SPRI_1407</name>
</gene>
<sequence length="376" mass="39901">MTGELAQQGKEVEAATANLAEAGKNVPEELAPAVDKLTATLKAVEDPRTPPQEREEVTEIAEHVTSALARIADPETPRELREQLTVIVQQVASALAGSHDPQVSPELRATTVSTAEKATSALDLMGDPGTPPELQEELNLILEPLTAVLAQGSDGVSGRSASPAEMRRLAGPAAEVARATEMVSDPKTPPQQRSELARATAQAAATLPALSDPGGSQSDQAKAQEVFRQKSEAMKKAQEKAASARGVPDVPLGEAAEVCTNAIFATVSDRALGRTLQNLLPPKWENQGVEDFWKAREKEDDSLDVMAQLQNGEHTDAPFDVGQLTARLAQLVPAKKLFGQLGIPGLHCLQAAWHLDRQGIEAGTWVEMAQQKKGAA</sequence>
<dbReference type="EMBL" id="CP011340">
    <property type="protein sequence ID" value="ALC19713.1"/>
    <property type="molecule type" value="Genomic_DNA"/>
</dbReference>
<dbReference type="RefSeq" id="WP_037773321.1">
    <property type="nucleotide sequence ID" value="NZ_CP011340.1"/>
</dbReference>